<dbReference type="InterPro" id="IPR046849">
    <property type="entry name" value="E2_motif"/>
</dbReference>
<dbReference type="Pfam" id="PF01535">
    <property type="entry name" value="PPR"/>
    <property type="match status" value="2"/>
</dbReference>
<dbReference type="SUPFAM" id="SSF48452">
    <property type="entry name" value="TPR-like"/>
    <property type="match status" value="1"/>
</dbReference>
<dbReference type="GO" id="GO:0003723">
    <property type="term" value="F:RNA binding"/>
    <property type="evidence" value="ECO:0007669"/>
    <property type="project" value="InterPro"/>
</dbReference>
<dbReference type="Proteomes" id="UP000324897">
    <property type="component" value="Chromosome 1"/>
</dbReference>
<dbReference type="Gramene" id="TVU29192">
    <property type="protein sequence ID" value="TVU29192"/>
    <property type="gene ID" value="EJB05_20750"/>
</dbReference>
<proteinExistence type="predicted"/>
<dbReference type="Pfam" id="PF20430">
    <property type="entry name" value="Eplus_motif"/>
    <property type="match status" value="1"/>
</dbReference>
<organism evidence="5 6">
    <name type="scientific">Eragrostis curvula</name>
    <name type="common">weeping love grass</name>
    <dbReference type="NCBI Taxonomy" id="38414"/>
    <lineage>
        <taxon>Eukaryota</taxon>
        <taxon>Viridiplantae</taxon>
        <taxon>Streptophyta</taxon>
        <taxon>Embryophyta</taxon>
        <taxon>Tracheophyta</taxon>
        <taxon>Spermatophyta</taxon>
        <taxon>Magnoliopsida</taxon>
        <taxon>Liliopsida</taxon>
        <taxon>Poales</taxon>
        <taxon>Poaceae</taxon>
        <taxon>PACMAD clade</taxon>
        <taxon>Chloridoideae</taxon>
        <taxon>Eragrostideae</taxon>
        <taxon>Eragrostidinae</taxon>
        <taxon>Eragrostis</taxon>
    </lineage>
</organism>
<evidence type="ECO:0000256" key="4">
    <source>
        <dbReference type="SAM" id="MobiDB-lite"/>
    </source>
</evidence>
<dbReference type="FunFam" id="1.25.40.10:FF:002973">
    <property type="entry name" value="Pentatricopeptide repeat-containing protein"/>
    <property type="match status" value="1"/>
</dbReference>
<evidence type="ECO:0000256" key="1">
    <source>
        <dbReference type="ARBA" id="ARBA00022737"/>
    </source>
</evidence>
<evidence type="ECO:0000256" key="3">
    <source>
        <dbReference type="PROSITE-ProRule" id="PRU00708"/>
    </source>
</evidence>
<dbReference type="AlphaFoldDB" id="A0A5J9UZ40"/>
<comment type="caution">
    <text evidence="5">The sequence shown here is derived from an EMBL/GenBank/DDBJ whole genome shotgun (WGS) entry which is preliminary data.</text>
</comment>
<dbReference type="EMBL" id="RWGY01000011">
    <property type="protein sequence ID" value="TVU29192.1"/>
    <property type="molecule type" value="Genomic_DNA"/>
</dbReference>
<keyword evidence="1" id="KW-0677">Repeat</keyword>
<reference evidence="5 6" key="1">
    <citation type="journal article" date="2019" name="Sci. Rep.">
        <title>A high-quality genome of Eragrostis curvula grass provides insights into Poaceae evolution and supports new strategies to enhance forage quality.</title>
        <authorList>
            <person name="Carballo J."/>
            <person name="Santos B.A.C.M."/>
            <person name="Zappacosta D."/>
            <person name="Garbus I."/>
            <person name="Selva J.P."/>
            <person name="Gallo C.A."/>
            <person name="Diaz A."/>
            <person name="Albertini E."/>
            <person name="Caccamo M."/>
            <person name="Echenique V."/>
        </authorList>
    </citation>
    <scope>NUCLEOTIDE SEQUENCE [LARGE SCALE GENOMIC DNA]</scope>
    <source>
        <strain evidence="6">cv. Victoria</strain>
        <tissue evidence="5">Leaf</tissue>
    </source>
</reference>
<name>A0A5J9UZ40_9POAL</name>
<dbReference type="GO" id="GO:0016556">
    <property type="term" value="P:mRNA modification"/>
    <property type="evidence" value="ECO:0007669"/>
    <property type="project" value="UniProtKB-ARBA"/>
</dbReference>
<evidence type="ECO:0000313" key="6">
    <source>
        <dbReference type="Proteomes" id="UP000324897"/>
    </source>
</evidence>
<gene>
    <name evidence="5" type="ORF">EJB05_20750</name>
</gene>
<dbReference type="InterPro" id="IPR002885">
    <property type="entry name" value="PPR_rpt"/>
</dbReference>
<dbReference type="Pfam" id="PF20431">
    <property type="entry name" value="E_motif"/>
    <property type="match status" value="1"/>
</dbReference>
<dbReference type="InterPro" id="IPR046960">
    <property type="entry name" value="PPR_At4g14850-like_plant"/>
</dbReference>
<dbReference type="PANTHER" id="PTHR47926">
    <property type="entry name" value="PENTATRICOPEPTIDE REPEAT-CONTAINING PROTEIN"/>
    <property type="match status" value="1"/>
</dbReference>
<dbReference type="FunFam" id="1.25.40.10:FF:000277">
    <property type="entry name" value="Pentatricopeptide repeat-containing protein, mitochondrial"/>
    <property type="match status" value="1"/>
</dbReference>
<keyword evidence="6" id="KW-1185">Reference proteome</keyword>
<dbReference type="InterPro" id="IPR046848">
    <property type="entry name" value="E_motif"/>
</dbReference>
<dbReference type="NCBIfam" id="TIGR00756">
    <property type="entry name" value="PPR"/>
    <property type="match status" value="4"/>
</dbReference>
<dbReference type="Pfam" id="PF12854">
    <property type="entry name" value="PPR_1"/>
    <property type="match status" value="1"/>
</dbReference>
<evidence type="ECO:0000256" key="2">
    <source>
        <dbReference type="ARBA" id="ARBA00022946"/>
    </source>
</evidence>
<feature type="region of interest" description="Disordered" evidence="4">
    <location>
        <begin position="555"/>
        <end position="582"/>
    </location>
</feature>
<sequence length="618" mass="69110">MRSPPSLSHRDFVAVLGRCSTRAHLEQLHAHAFVAGRSDAQPTTFHLLRFAALRLSCLPYARRLFDATPHPNVFLYSAMLSAYVSASSFPAHARDALALFLRMLRRGRPAPNQFVYPLALRAACAVGVHLVRSIHSHACKSSFFEYDVIRTSLLDGYSRYGMMADARKLFDGLTERNVVSWTALVSGYARAGKVGDAIVLFERMPDRDVAAWNAVIAGCAQNGLFVEAVGIFGRMVAEGFRPNATTVCCVLSACGHLGMLKIGKVVHGYAWRTCVGFGSNVVNGLIDMYGKCGHLKGARWIFDEVSDRDLTSRNSLINCLALHGHSKCAIALFDAMRDEGVEPDEVTFVGLLNACTHGGFVDEGLKYFELMRHDHKIEPEIEHYGCIVDLLGRAGRFQDMLNVIKDMRVEPDEVIWGSLLNACRIHRKLELAELAIRKLLELDPNNANYVVMLVNVYSEGGFWEEVSKVRKLMKEESSGKKLPGVSWIEVDRKTHRFYSGDDGHPESEDIYDTLEDLTVYQKPSGSSHRLSKKLKEMWTCSHPFIKSLQLGEKDGSRVSSSQQLERNLAKKGCRKDSAQKVMGSWQLSTGDDGWTMNLGRHRDMPLPSLQQFKNAWKH</sequence>
<dbReference type="PROSITE" id="PS51375">
    <property type="entry name" value="PPR"/>
    <property type="match status" value="3"/>
</dbReference>
<feature type="repeat" description="PPR" evidence="3">
    <location>
        <begin position="309"/>
        <end position="343"/>
    </location>
</feature>
<keyword evidence="2" id="KW-0809">Transit peptide</keyword>
<dbReference type="PANTHER" id="PTHR47926:SF453">
    <property type="entry name" value="PENTATRICOPEPTIDE REPEAT (PPR) SUPERFAMILY PROTEIN"/>
    <property type="match status" value="1"/>
</dbReference>
<feature type="non-terminal residue" evidence="5">
    <location>
        <position position="1"/>
    </location>
</feature>
<dbReference type="OrthoDB" id="597215at2759"/>
<evidence type="ECO:0008006" key="7">
    <source>
        <dbReference type="Google" id="ProtNLM"/>
    </source>
</evidence>
<feature type="repeat" description="PPR" evidence="3">
    <location>
        <begin position="177"/>
        <end position="207"/>
    </location>
</feature>
<dbReference type="Pfam" id="PF13041">
    <property type="entry name" value="PPR_2"/>
    <property type="match status" value="2"/>
</dbReference>
<accession>A0A5J9UZ40</accession>
<feature type="repeat" description="PPR" evidence="3">
    <location>
        <begin position="208"/>
        <end position="242"/>
    </location>
</feature>
<dbReference type="InterPro" id="IPR011990">
    <property type="entry name" value="TPR-like_helical_dom_sf"/>
</dbReference>
<evidence type="ECO:0000313" key="5">
    <source>
        <dbReference type="EMBL" id="TVU29192.1"/>
    </source>
</evidence>
<dbReference type="Gene3D" id="1.25.40.10">
    <property type="entry name" value="Tetratricopeptide repeat domain"/>
    <property type="match status" value="3"/>
</dbReference>
<dbReference type="GO" id="GO:0005737">
    <property type="term" value="C:cytoplasm"/>
    <property type="evidence" value="ECO:0007669"/>
    <property type="project" value="UniProtKB-ARBA"/>
</dbReference>
<protein>
    <recommendedName>
        <fullName evidence="7">Pentatricopeptide repeat-containing protein</fullName>
    </recommendedName>
</protein>